<reference evidence="1 2" key="1">
    <citation type="journal article" date="2010" name="DNA Res.">
        <title>Bacterial lifestyle in a deep-sea hydrothermal vent chimney revealed by the genome sequence of the thermophilic bacterium Deferribacter desulfuricans SSM1.</title>
        <authorList>
            <person name="Takaki Y."/>
            <person name="Shimamura S."/>
            <person name="Nakagawa S."/>
            <person name="Fukuhara Y."/>
            <person name="Horikawa H."/>
            <person name="Ankai A."/>
            <person name="Harada T."/>
            <person name="Hosoyama A."/>
            <person name="Oguchi A."/>
            <person name="Fukui S."/>
            <person name="Fujita N."/>
            <person name="Takami H."/>
            <person name="Takai K."/>
        </authorList>
    </citation>
    <scope>NUCLEOTIDE SEQUENCE [LARGE SCALE GENOMIC DNA]</scope>
    <source>
        <strain evidence="2">DSM 14783 / JCM 11476 / NBRC 101012 / SSM1</strain>
        <plasmid evidence="2">Plasmid megaplasmid pDF308</plasmid>
    </source>
</reference>
<evidence type="ECO:0000313" key="2">
    <source>
        <dbReference type="Proteomes" id="UP000001520"/>
    </source>
</evidence>
<dbReference type="Proteomes" id="UP000001520">
    <property type="component" value="Plasmid megaplasmid pDF308"/>
</dbReference>
<keyword evidence="1" id="KW-0614">Plasmid</keyword>
<dbReference type="AlphaFoldDB" id="D3PER3"/>
<organism evidence="1 2">
    <name type="scientific">Deferribacter desulfuricans (strain DSM 14783 / JCM 11476 / NBRC 101012 / SSM1)</name>
    <dbReference type="NCBI Taxonomy" id="639282"/>
    <lineage>
        <taxon>Bacteria</taxon>
        <taxon>Pseudomonadati</taxon>
        <taxon>Deferribacterota</taxon>
        <taxon>Deferribacteres</taxon>
        <taxon>Deferribacterales</taxon>
        <taxon>Deferribacteraceae</taxon>
        <taxon>Deferribacter</taxon>
    </lineage>
</organism>
<keyword evidence="2" id="KW-1185">Reference proteome</keyword>
<dbReference type="EMBL" id="AP011530">
    <property type="protein sequence ID" value="BAI81705.1"/>
    <property type="molecule type" value="Genomic_DNA"/>
</dbReference>
<dbReference type="RefSeq" id="WP_013008942.1">
    <property type="nucleotide sequence ID" value="NC_013940.1"/>
</dbReference>
<sequence>MFENFKDNYNIKQNKKFQKNYNNTYNNELNKIYSNFITSLIKTFDQNAKESQTVFRNFDIKVPMANIKGKRFIQTAADKNNNFKMVFIDYVWNDFVKRADIDSISKAIISSVKNIISSDKYNNVFALWKQVNNLLSDPLKYMVQNKNEEIKVRNILVSRIIKTINDFINNNTDRLFNKFSEIHSKEQNMIQKNATSIKANIRKHLTSMFKNSMMGMSTESFIGIKTAVNYIYTTSILNTKENISQNDILTKYPLLFKIYKNLDKLKNNPDSYKMLFNVIYENQPDVLNVINNQINNIEKQFESFNNPYYMYYKKYISFLKAYFTYQHNVLKICKNYVNNKIDRETLNKLLNKIKVNFETEKFTLQDFYTKVLKMNTINPTIVNSLAHILETFFVHQPVIPEFLAYEYKHLIDFFEPVLPSESKLFMKQDPLSNFLDKVLGEDKPTKQDSDNEIKERGKIIDALLDLVKDNNIPINDKEIEEEMKKYGLDTSDPEKIIEFKKELLSKNIIPTLEQTNYQIFSMIQDIKSLISSTIYANYVTLTDLNKFKNLNDFYEIDIERRFLNLNYKYPLVDINEIIEKETTNEKKTSTLYLDKFITLSCYLNYISKLILKELNKQKPEVSKDLGYNAEMNLNY</sequence>
<dbReference type="KEGG" id="ddf:DEFDS_P081"/>
<accession>D3PER3</accession>
<protein>
    <submittedName>
        <fullName evidence="1">Uncharacterized protein</fullName>
    </submittedName>
</protein>
<dbReference type="HOGENOM" id="CLU_430684_0_0_0"/>
<gene>
    <name evidence="1" type="ordered locus">DEFDS_P081</name>
</gene>
<evidence type="ECO:0000313" key="1">
    <source>
        <dbReference type="EMBL" id="BAI81705.1"/>
    </source>
</evidence>
<proteinExistence type="predicted"/>
<name>D3PER3_DEFDS</name>
<geneLocation type="plasmid" evidence="1 2">
    <name>megaplasmid pDF308</name>
</geneLocation>